<dbReference type="PANTHER" id="PTHR30575">
    <property type="entry name" value="PEPTIDASE M20"/>
    <property type="match status" value="1"/>
</dbReference>
<dbReference type="Proteomes" id="UP000555763">
    <property type="component" value="Unassembled WGS sequence"/>
</dbReference>
<dbReference type="SUPFAM" id="SSF53187">
    <property type="entry name" value="Zn-dependent exopeptidases"/>
    <property type="match status" value="1"/>
</dbReference>
<dbReference type="Pfam" id="PF07687">
    <property type="entry name" value="M20_dimer"/>
    <property type="match status" value="1"/>
</dbReference>
<dbReference type="Gene3D" id="3.40.630.10">
    <property type="entry name" value="Zn peptidases"/>
    <property type="match status" value="2"/>
</dbReference>
<protein>
    <submittedName>
        <fullName evidence="4">M20 family metallo-hydrolase</fullName>
    </submittedName>
</protein>
<feature type="binding site" evidence="2">
    <location>
        <position position="140"/>
    </location>
    <ligand>
        <name>Mn(2+)</name>
        <dbReference type="ChEBI" id="CHEBI:29035"/>
        <label>2</label>
    </ligand>
</feature>
<feature type="binding site" evidence="2">
    <location>
        <position position="138"/>
    </location>
    <ligand>
        <name>Mn(2+)</name>
        <dbReference type="ChEBI" id="CHEBI:29035"/>
        <label>2</label>
    </ligand>
</feature>
<dbReference type="GO" id="GO:0005737">
    <property type="term" value="C:cytoplasm"/>
    <property type="evidence" value="ECO:0007669"/>
    <property type="project" value="TreeGrafter"/>
</dbReference>
<accession>A0A828PAI9</accession>
<dbReference type="NCBIfam" id="TIGR01891">
    <property type="entry name" value="amidohydrolases"/>
    <property type="match status" value="1"/>
</dbReference>
<dbReference type="PANTHER" id="PTHR30575:SF3">
    <property type="entry name" value="PEPTIDASE M20 DIMERISATION DOMAIN-CONTAINING PROTEIN"/>
    <property type="match status" value="1"/>
</dbReference>
<dbReference type="InterPro" id="IPR052030">
    <property type="entry name" value="Peptidase_M20/M20A_hydrolases"/>
</dbReference>
<evidence type="ECO:0000256" key="1">
    <source>
        <dbReference type="ARBA" id="ARBA00022801"/>
    </source>
</evidence>
<dbReference type="GO" id="GO:0046872">
    <property type="term" value="F:metal ion binding"/>
    <property type="evidence" value="ECO:0007669"/>
    <property type="project" value="UniProtKB-KW"/>
</dbReference>
<keyword evidence="1 4" id="KW-0378">Hydrolase</keyword>
<keyword evidence="2" id="KW-0479">Metal-binding</keyword>
<keyword evidence="2" id="KW-0464">Manganese</keyword>
<dbReference type="InterPro" id="IPR017439">
    <property type="entry name" value="Amidohydrolase"/>
</dbReference>
<reference evidence="4 5" key="1">
    <citation type="submission" date="2020-02" db="EMBL/GenBank/DDBJ databases">
        <authorList>
            <consortium name="PulseNet: The National Subtyping Network for Foodborne Disease Surveillance"/>
            <person name="Tarr C.L."/>
            <person name="Trees E."/>
            <person name="Katz L.S."/>
            <person name="Carleton-Romer H.A."/>
            <person name="Stroika S."/>
            <person name="Kucerova Z."/>
            <person name="Roache K.F."/>
            <person name="Sabol A.L."/>
            <person name="Besser J."/>
            <person name="Gerner-Smidt P."/>
        </authorList>
    </citation>
    <scope>NUCLEOTIDE SEQUENCE [LARGE SCALE GENOMIC DNA]</scope>
    <source>
        <strain evidence="4 5">PNUSAE002719</strain>
    </source>
</reference>
<evidence type="ECO:0000313" key="5">
    <source>
        <dbReference type="Proteomes" id="UP000555763"/>
    </source>
</evidence>
<sequence>MSELNQLQKWRREFHHIPESGWCEFITTSKIITILRGMGWQVITGSKYLSTEYIMGRNATEVANSIKRAVDSGVPYELLDEMDGFTGCVALWDTGKNGAVTAFRFDIDCVQVSESKSKDHIPEKMGFASIHSGLMHACGHDGHISIGLGLAQWVSENNHKLCGKIKLIFQAAEEGVRGAKPIAEGGILDDCDYFLSAHIGMGVPTGNVVASPTDLLCTTKMDFFFYGTPAHAGVNPHLGNNALAAACHCATQLLAIPRHGEGMSRINIGTLNAGEGRNIIPSFAKMQLEVRGETETINQYMREHALKIAQGISSIFGLRFEYKVVGEATDLHNDPLLVNLIHYIAQEDMNMSLTDKSFGGSEDATILIRRVQKRGGKAAYIILGSDLKAGHHEVDFDFDENVLDTGVELFSLCLERLNSPGLNKIAGNGKLESELY</sequence>
<proteinExistence type="predicted"/>
<comment type="cofactor">
    <cofactor evidence="2">
        <name>Mn(2+)</name>
        <dbReference type="ChEBI" id="CHEBI:29035"/>
    </cofactor>
    <text evidence="2">The Mn(2+) ion enhances activity.</text>
</comment>
<comment type="caution">
    <text evidence="4">The sequence shown here is derived from an EMBL/GenBank/DDBJ whole genome shotgun (WGS) entry which is preliminary data.</text>
</comment>
<dbReference type="InterPro" id="IPR011650">
    <property type="entry name" value="Peptidase_M20_dimer"/>
</dbReference>
<dbReference type="GO" id="GO:0016805">
    <property type="term" value="F:dipeptidase activity"/>
    <property type="evidence" value="ECO:0007669"/>
    <property type="project" value="TreeGrafter"/>
</dbReference>
<name>A0A828PAI9_ECOLX</name>
<dbReference type="AlphaFoldDB" id="A0A828PAI9"/>
<dbReference type="GO" id="GO:0071713">
    <property type="term" value="F:para-aminobenzoyl-glutamate hydrolase activity"/>
    <property type="evidence" value="ECO:0007669"/>
    <property type="project" value="TreeGrafter"/>
</dbReference>
<feature type="binding site" evidence="2">
    <location>
        <position position="392"/>
    </location>
    <ligand>
        <name>Mn(2+)</name>
        <dbReference type="ChEBI" id="CHEBI:29035"/>
        <label>2</label>
    </ligand>
</feature>
<dbReference type="InterPro" id="IPR002933">
    <property type="entry name" value="Peptidase_M20"/>
</dbReference>
<dbReference type="GO" id="GO:0046657">
    <property type="term" value="P:folic acid catabolic process"/>
    <property type="evidence" value="ECO:0007669"/>
    <property type="project" value="TreeGrafter"/>
</dbReference>
<dbReference type="EMBL" id="AATLZG010000044">
    <property type="protein sequence ID" value="EFM8156933.1"/>
    <property type="molecule type" value="Genomic_DNA"/>
</dbReference>
<gene>
    <name evidence="4" type="ORF">A5U30_004670</name>
</gene>
<feature type="binding site" evidence="2">
    <location>
        <position position="198"/>
    </location>
    <ligand>
        <name>Mn(2+)</name>
        <dbReference type="ChEBI" id="CHEBI:29035"/>
        <label>2</label>
    </ligand>
</feature>
<organism evidence="4 5">
    <name type="scientific">Escherichia coli</name>
    <dbReference type="NCBI Taxonomy" id="562"/>
    <lineage>
        <taxon>Bacteria</taxon>
        <taxon>Pseudomonadati</taxon>
        <taxon>Pseudomonadota</taxon>
        <taxon>Gammaproteobacteria</taxon>
        <taxon>Enterobacterales</taxon>
        <taxon>Enterobacteriaceae</taxon>
        <taxon>Escherichia</taxon>
    </lineage>
</organism>
<dbReference type="PIRSF" id="PIRSF005962">
    <property type="entry name" value="Pept_M20D_amidohydro"/>
    <property type="match status" value="1"/>
</dbReference>
<feature type="binding site" evidence="2">
    <location>
        <position position="174"/>
    </location>
    <ligand>
        <name>Mn(2+)</name>
        <dbReference type="ChEBI" id="CHEBI:29035"/>
        <label>2</label>
    </ligand>
</feature>
<feature type="domain" description="Peptidase M20 dimerisation" evidence="3">
    <location>
        <begin position="223"/>
        <end position="295"/>
    </location>
</feature>
<dbReference type="Pfam" id="PF01546">
    <property type="entry name" value="Peptidase_M20"/>
    <property type="match status" value="1"/>
</dbReference>
<evidence type="ECO:0000259" key="3">
    <source>
        <dbReference type="Pfam" id="PF07687"/>
    </source>
</evidence>
<dbReference type="InterPro" id="IPR036264">
    <property type="entry name" value="Bact_exopeptidase_dim_dom"/>
</dbReference>
<evidence type="ECO:0000313" key="4">
    <source>
        <dbReference type="EMBL" id="EFM8156933.1"/>
    </source>
</evidence>
<dbReference type="SUPFAM" id="SSF55031">
    <property type="entry name" value="Bacterial exopeptidase dimerisation domain"/>
    <property type="match status" value="1"/>
</dbReference>
<evidence type="ECO:0000256" key="2">
    <source>
        <dbReference type="PIRSR" id="PIRSR005962-1"/>
    </source>
</evidence>